<dbReference type="InterPro" id="IPR036291">
    <property type="entry name" value="NAD(P)-bd_dom_sf"/>
</dbReference>
<feature type="domain" description="WW" evidence="12">
    <location>
        <begin position="49"/>
        <end position="82"/>
    </location>
</feature>
<name>A0A914UX67_9BILA</name>
<dbReference type="SMART" id="SM00456">
    <property type="entry name" value="WW"/>
    <property type="match status" value="2"/>
</dbReference>
<sequence length="416" mass="45609">MADSDSDDELPGGWEERTTPNGRVYYANHAERSTQWTHPRTGKTKQLVGNLPEGWQRNTLDDGRVCFVNDVTSQVSLTDPRLAFAVEQASPSSSNANQPRQRFDASSKALQVLSGEDLTGKTVLITGANSGIGFETARSLAAHNAHIVMACRNISAAERAKLRIEEEKHSAEVDVILCDLASLASVRQCARTFLTKGWSLDVLILNAAYMGPFELSEDGYEMSFAVNHLGHAYLTRLLLDRLKASAPARVVILSSESHRFLLSPINSADDITTSRLSPSHAKDYWFMDAYGTSKLCNLLYALALNRRIIGDRVVVNAVHPGNMVVTNLARRSCALRCLFQLARPFTKTMQQAAASVVLAAAAVDFATVGGQYINNCWFSKPSPICFDLSAQEKLWTLTEALLAQFDPDIIHQSSSS</sequence>
<dbReference type="InterPro" id="IPR001202">
    <property type="entry name" value="WW_dom"/>
</dbReference>
<dbReference type="GO" id="GO:0016491">
    <property type="term" value="F:oxidoreductase activity"/>
    <property type="evidence" value="ECO:0007669"/>
    <property type="project" value="UniProtKB-KW"/>
</dbReference>
<dbReference type="GO" id="GO:0005764">
    <property type="term" value="C:lysosome"/>
    <property type="evidence" value="ECO:0007669"/>
    <property type="project" value="UniProtKB-SubCell"/>
</dbReference>
<evidence type="ECO:0000256" key="9">
    <source>
        <dbReference type="ARBA" id="ARBA00023034"/>
    </source>
</evidence>
<dbReference type="PRINTS" id="PR00081">
    <property type="entry name" value="GDHRDH"/>
</dbReference>
<keyword evidence="6" id="KW-0053">Apoptosis</keyword>
<proteinExistence type="inferred from homology"/>
<dbReference type="Pfam" id="PF00397">
    <property type="entry name" value="WW"/>
    <property type="match status" value="1"/>
</dbReference>
<feature type="domain" description="WW" evidence="12">
    <location>
        <begin position="8"/>
        <end position="41"/>
    </location>
</feature>
<evidence type="ECO:0000256" key="6">
    <source>
        <dbReference type="ARBA" id="ARBA00022703"/>
    </source>
</evidence>
<dbReference type="PROSITE" id="PS50020">
    <property type="entry name" value="WW_DOMAIN_2"/>
    <property type="match status" value="2"/>
</dbReference>
<evidence type="ECO:0000256" key="4">
    <source>
        <dbReference type="ARBA" id="ARBA00016094"/>
    </source>
</evidence>
<dbReference type="CDD" id="cd00201">
    <property type="entry name" value="WW"/>
    <property type="match status" value="1"/>
</dbReference>
<dbReference type="Proteomes" id="UP000887566">
    <property type="component" value="Unplaced"/>
</dbReference>
<comment type="subcellular location">
    <subcellularLocation>
        <location evidence="2">Golgi apparatus</location>
    </subcellularLocation>
    <subcellularLocation>
        <location evidence="1">Lysosome</location>
    </subcellularLocation>
</comment>
<evidence type="ECO:0000313" key="13">
    <source>
        <dbReference type="Proteomes" id="UP000887566"/>
    </source>
</evidence>
<dbReference type="PANTHER" id="PTHR24320:SF282">
    <property type="entry name" value="WW DOMAIN-CONTAINING OXIDOREDUCTASE"/>
    <property type="match status" value="1"/>
</dbReference>
<keyword evidence="10" id="KW-0458">Lysosome</keyword>
<dbReference type="SUPFAM" id="SSF51735">
    <property type="entry name" value="NAD(P)-binding Rossmann-fold domains"/>
    <property type="match status" value="1"/>
</dbReference>
<keyword evidence="9" id="KW-0333">Golgi apparatus</keyword>
<reference evidence="14" key="1">
    <citation type="submission" date="2022-11" db="UniProtKB">
        <authorList>
            <consortium name="WormBaseParasite"/>
        </authorList>
    </citation>
    <scope>IDENTIFICATION</scope>
</reference>
<keyword evidence="8" id="KW-0560">Oxidoreductase</keyword>
<evidence type="ECO:0000256" key="5">
    <source>
        <dbReference type="ARBA" id="ARBA00022687"/>
    </source>
</evidence>
<dbReference type="WBParaSite" id="PSAMB.scaffold1286size33380.g12185.t1">
    <property type="protein sequence ID" value="PSAMB.scaffold1286size33380.g12185.t1"/>
    <property type="gene ID" value="PSAMB.scaffold1286size33380.g12185"/>
</dbReference>
<feature type="region of interest" description="Disordered" evidence="11">
    <location>
        <begin position="1"/>
        <end position="24"/>
    </location>
</feature>
<dbReference type="Pfam" id="PF00106">
    <property type="entry name" value="adh_short"/>
    <property type="match status" value="1"/>
</dbReference>
<keyword evidence="5" id="KW-0879">Wnt signaling pathway</keyword>
<dbReference type="Gene3D" id="3.40.50.720">
    <property type="entry name" value="NAD(P)-binding Rossmann-like Domain"/>
    <property type="match status" value="1"/>
</dbReference>
<evidence type="ECO:0000256" key="11">
    <source>
        <dbReference type="SAM" id="MobiDB-lite"/>
    </source>
</evidence>
<dbReference type="InterPro" id="IPR002347">
    <property type="entry name" value="SDR_fam"/>
</dbReference>
<dbReference type="FunFam" id="3.40.50.720:FF:000353">
    <property type="entry name" value="WW domain-containing oxidoreductase"/>
    <property type="match status" value="1"/>
</dbReference>
<keyword evidence="13" id="KW-1185">Reference proteome</keyword>
<dbReference type="PANTHER" id="PTHR24320">
    <property type="entry name" value="RETINOL DEHYDROGENASE"/>
    <property type="match status" value="1"/>
</dbReference>
<dbReference type="PROSITE" id="PS01159">
    <property type="entry name" value="WW_DOMAIN_1"/>
    <property type="match status" value="1"/>
</dbReference>
<dbReference type="SUPFAM" id="SSF51045">
    <property type="entry name" value="WW domain"/>
    <property type="match status" value="1"/>
</dbReference>
<feature type="compositionally biased region" description="Acidic residues" evidence="11">
    <location>
        <begin position="1"/>
        <end position="10"/>
    </location>
</feature>
<dbReference type="Gene3D" id="2.20.70.10">
    <property type="match status" value="2"/>
</dbReference>
<dbReference type="GO" id="GO:0005794">
    <property type="term" value="C:Golgi apparatus"/>
    <property type="evidence" value="ECO:0007669"/>
    <property type="project" value="UniProtKB-SubCell"/>
</dbReference>
<dbReference type="GO" id="GO:0016055">
    <property type="term" value="P:Wnt signaling pathway"/>
    <property type="evidence" value="ECO:0007669"/>
    <property type="project" value="UniProtKB-KW"/>
</dbReference>
<accession>A0A914UX67</accession>
<evidence type="ECO:0000256" key="8">
    <source>
        <dbReference type="ARBA" id="ARBA00023002"/>
    </source>
</evidence>
<protein>
    <recommendedName>
        <fullName evidence="4">WW domain-containing oxidoreductase</fullName>
    </recommendedName>
</protein>
<evidence type="ECO:0000256" key="2">
    <source>
        <dbReference type="ARBA" id="ARBA00004555"/>
    </source>
</evidence>
<keyword evidence="7" id="KW-0521">NADP</keyword>
<evidence type="ECO:0000313" key="14">
    <source>
        <dbReference type="WBParaSite" id="PSAMB.scaffold1286size33380.g12185.t1"/>
    </source>
</evidence>
<dbReference type="InterPro" id="IPR036020">
    <property type="entry name" value="WW_dom_sf"/>
</dbReference>
<evidence type="ECO:0000256" key="7">
    <source>
        <dbReference type="ARBA" id="ARBA00022857"/>
    </source>
</evidence>
<dbReference type="GO" id="GO:0006915">
    <property type="term" value="P:apoptotic process"/>
    <property type="evidence" value="ECO:0007669"/>
    <property type="project" value="UniProtKB-KW"/>
</dbReference>
<evidence type="ECO:0000256" key="10">
    <source>
        <dbReference type="ARBA" id="ARBA00023228"/>
    </source>
</evidence>
<evidence type="ECO:0000256" key="3">
    <source>
        <dbReference type="ARBA" id="ARBA00006484"/>
    </source>
</evidence>
<dbReference type="AlphaFoldDB" id="A0A914UX67"/>
<evidence type="ECO:0000256" key="1">
    <source>
        <dbReference type="ARBA" id="ARBA00004371"/>
    </source>
</evidence>
<evidence type="ECO:0000259" key="12">
    <source>
        <dbReference type="PROSITE" id="PS50020"/>
    </source>
</evidence>
<comment type="similarity">
    <text evidence="3">Belongs to the short-chain dehydrogenases/reductases (SDR) family.</text>
</comment>
<organism evidence="13 14">
    <name type="scientific">Plectus sambesii</name>
    <dbReference type="NCBI Taxonomy" id="2011161"/>
    <lineage>
        <taxon>Eukaryota</taxon>
        <taxon>Metazoa</taxon>
        <taxon>Ecdysozoa</taxon>
        <taxon>Nematoda</taxon>
        <taxon>Chromadorea</taxon>
        <taxon>Plectida</taxon>
        <taxon>Plectina</taxon>
        <taxon>Plectoidea</taxon>
        <taxon>Plectidae</taxon>
        <taxon>Plectus</taxon>
    </lineage>
</organism>